<protein>
    <submittedName>
        <fullName evidence="1">4595_t:CDS:1</fullName>
    </submittedName>
</protein>
<evidence type="ECO:0000313" key="1">
    <source>
        <dbReference type="EMBL" id="CAG8715875.1"/>
    </source>
</evidence>
<organism evidence="1 2">
    <name type="scientific">Cetraspora pellucida</name>
    <dbReference type="NCBI Taxonomy" id="1433469"/>
    <lineage>
        <taxon>Eukaryota</taxon>
        <taxon>Fungi</taxon>
        <taxon>Fungi incertae sedis</taxon>
        <taxon>Mucoromycota</taxon>
        <taxon>Glomeromycotina</taxon>
        <taxon>Glomeromycetes</taxon>
        <taxon>Diversisporales</taxon>
        <taxon>Gigasporaceae</taxon>
        <taxon>Cetraspora</taxon>
    </lineage>
</organism>
<gene>
    <name evidence="1" type="ORF">SPELUC_LOCUS12112</name>
</gene>
<name>A0ACA9PTH7_9GLOM</name>
<reference evidence="1" key="1">
    <citation type="submission" date="2021-06" db="EMBL/GenBank/DDBJ databases">
        <authorList>
            <person name="Kallberg Y."/>
            <person name="Tangrot J."/>
            <person name="Rosling A."/>
        </authorList>
    </citation>
    <scope>NUCLEOTIDE SEQUENCE</scope>
    <source>
        <strain evidence="1">28 12/20/2015</strain>
    </source>
</reference>
<evidence type="ECO:0000313" key="2">
    <source>
        <dbReference type="Proteomes" id="UP000789366"/>
    </source>
</evidence>
<accession>A0ACA9PTH7</accession>
<feature type="non-terminal residue" evidence="1">
    <location>
        <position position="40"/>
    </location>
</feature>
<dbReference type="EMBL" id="CAJVPW010027549">
    <property type="protein sequence ID" value="CAG8715875.1"/>
    <property type="molecule type" value="Genomic_DNA"/>
</dbReference>
<sequence length="40" mass="4867">LQKFRVPNVGCNEDEQIDRPMNLQDYYMERLENHEPRMGT</sequence>
<feature type="non-terminal residue" evidence="1">
    <location>
        <position position="1"/>
    </location>
</feature>
<proteinExistence type="predicted"/>
<comment type="caution">
    <text evidence="1">The sequence shown here is derived from an EMBL/GenBank/DDBJ whole genome shotgun (WGS) entry which is preliminary data.</text>
</comment>
<keyword evidence="2" id="KW-1185">Reference proteome</keyword>
<dbReference type="Proteomes" id="UP000789366">
    <property type="component" value="Unassembled WGS sequence"/>
</dbReference>